<gene>
    <name evidence="1" type="ORF">SAMN05216272_101494</name>
</gene>
<proteinExistence type="predicted"/>
<name>A0A1G8CBI4_9PSED</name>
<evidence type="ECO:0000313" key="2">
    <source>
        <dbReference type="Proteomes" id="UP000199636"/>
    </source>
</evidence>
<keyword evidence="2" id="KW-1185">Reference proteome</keyword>
<dbReference type="RefSeq" id="WP_090260484.1">
    <property type="nucleotide sequence ID" value="NZ_FNDS01000001.1"/>
</dbReference>
<protein>
    <recommendedName>
        <fullName evidence="3">Lipoprotein</fullName>
    </recommendedName>
</protein>
<evidence type="ECO:0000313" key="1">
    <source>
        <dbReference type="EMBL" id="SDH42804.1"/>
    </source>
</evidence>
<evidence type="ECO:0008006" key="3">
    <source>
        <dbReference type="Google" id="ProtNLM"/>
    </source>
</evidence>
<accession>A0A1G8CBI4</accession>
<dbReference type="EMBL" id="FNDS01000001">
    <property type="protein sequence ID" value="SDH42804.1"/>
    <property type="molecule type" value="Genomic_DNA"/>
</dbReference>
<sequence length="75" mass="8158">MPRSFSLLTLALPVLLLGCAAQPPHEDDARAYSNSEVKAFALKMLGGSKLSDDYYAKYRRALTEDHDAAARKSGS</sequence>
<dbReference type="AlphaFoldDB" id="A0A1G8CBI4"/>
<reference evidence="2" key="1">
    <citation type="submission" date="2016-10" db="EMBL/GenBank/DDBJ databases">
        <authorList>
            <person name="Varghese N."/>
            <person name="Submissions S."/>
        </authorList>
    </citation>
    <scope>NUCLEOTIDE SEQUENCE [LARGE SCALE GENOMIC DNA]</scope>
    <source>
        <strain evidence="2">CCM 7469</strain>
    </source>
</reference>
<dbReference type="Proteomes" id="UP000199636">
    <property type="component" value="Unassembled WGS sequence"/>
</dbReference>
<dbReference type="PROSITE" id="PS51257">
    <property type="entry name" value="PROKAR_LIPOPROTEIN"/>
    <property type="match status" value="1"/>
</dbReference>
<organism evidence="1 2">
    <name type="scientific">Pseudomonas panipatensis</name>
    <dbReference type="NCBI Taxonomy" id="428992"/>
    <lineage>
        <taxon>Bacteria</taxon>
        <taxon>Pseudomonadati</taxon>
        <taxon>Pseudomonadota</taxon>
        <taxon>Gammaproteobacteria</taxon>
        <taxon>Pseudomonadales</taxon>
        <taxon>Pseudomonadaceae</taxon>
        <taxon>Pseudomonas</taxon>
    </lineage>
</organism>